<dbReference type="Proteomes" id="UP001202248">
    <property type="component" value="Unassembled WGS sequence"/>
</dbReference>
<sequence>MSRPINNAISKLSYTAEAIFASLVEAGHATSNLKTYNKGGFKKGYSNDVDSVIIEEYDNNLTFEITLNRDSIYDRLPEGLFHQTKGSSKINSVTEAIEEHKQFKEEEKQARKFFAPLEQLLFQYKAAAETAERDTLYDIQNGKLNSSFYKFWNISTDLPETNAGRLLQLMPYCDSIKGNMAATELALSNVLNRKIILKSVQDIDRSFLTKEH</sequence>
<reference evidence="1 2" key="1">
    <citation type="submission" date="2022-02" db="EMBL/GenBank/DDBJ databases">
        <authorList>
            <person name="Min J."/>
        </authorList>
    </citation>
    <scope>NUCLEOTIDE SEQUENCE [LARGE SCALE GENOMIC DNA]</scope>
    <source>
        <strain evidence="1 2">GR10-1</strain>
    </source>
</reference>
<accession>A0ABS9SGQ7</accession>
<keyword evidence="2" id="KW-1185">Reference proteome</keyword>
<evidence type="ECO:0000313" key="1">
    <source>
        <dbReference type="EMBL" id="MCH5597551.1"/>
    </source>
</evidence>
<comment type="caution">
    <text evidence="1">The sequence shown here is derived from an EMBL/GenBank/DDBJ whole genome shotgun (WGS) entry which is preliminary data.</text>
</comment>
<dbReference type="EMBL" id="JAKWBL010000001">
    <property type="protein sequence ID" value="MCH5597551.1"/>
    <property type="molecule type" value="Genomic_DNA"/>
</dbReference>
<organism evidence="1 2">
    <name type="scientific">Niabella ginsengisoli</name>
    <dbReference type="NCBI Taxonomy" id="522298"/>
    <lineage>
        <taxon>Bacteria</taxon>
        <taxon>Pseudomonadati</taxon>
        <taxon>Bacteroidota</taxon>
        <taxon>Chitinophagia</taxon>
        <taxon>Chitinophagales</taxon>
        <taxon>Chitinophagaceae</taxon>
        <taxon>Niabella</taxon>
    </lineage>
</organism>
<name>A0ABS9SGQ7_9BACT</name>
<proteinExistence type="predicted"/>
<protein>
    <submittedName>
        <fullName evidence="1">Uncharacterized protein</fullName>
    </submittedName>
</protein>
<gene>
    <name evidence="1" type="ORF">MKP09_06340</name>
</gene>
<evidence type="ECO:0000313" key="2">
    <source>
        <dbReference type="Proteomes" id="UP001202248"/>
    </source>
</evidence>
<dbReference type="RefSeq" id="WP_240826931.1">
    <property type="nucleotide sequence ID" value="NZ_JAKWBL010000001.1"/>
</dbReference>